<dbReference type="EMBL" id="CM026426">
    <property type="protein sequence ID" value="KAG0574584.1"/>
    <property type="molecule type" value="Genomic_DNA"/>
</dbReference>
<evidence type="ECO:0000256" key="1">
    <source>
        <dbReference type="SAM" id="MobiDB-lite"/>
    </source>
</evidence>
<reference evidence="2" key="1">
    <citation type="submission" date="2020-06" db="EMBL/GenBank/DDBJ databases">
        <title>WGS assembly of Ceratodon purpureus strain R40.</title>
        <authorList>
            <person name="Carey S.B."/>
            <person name="Jenkins J."/>
            <person name="Shu S."/>
            <person name="Lovell J.T."/>
            <person name="Sreedasyam A."/>
            <person name="Maumus F."/>
            <person name="Tiley G.P."/>
            <person name="Fernandez-Pozo N."/>
            <person name="Barry K."/>
            <person name="Chen C."/>
            <person name="Wang M."/>
            <person name="Lipzen A."/>
            <person name="Daum C."/>
            <person name="Saski C.A."/>
            <person name="Payton A.C."/>
            <person name="Mcbreen J.C."/>
            <person name="Conrad R.E."/>
            <person name="Kollar L.M."/>
            <person name="Olsson S."/>
            <person name="Huttunen S."/>
            <person name="Landis J.B."/>
            <person name="Wickett N.J."/>
            <person name="Johnson M.G."/>
            <person name="Rensing S.A."/>
            <person name="Grimwood J."/>
            <person name="Schmutz J."/>
            <person name="Mcdaniel S.F."/>
        </authorList>
    </citation>
    <scope>NUCLEOTIDE SEQUENCE</scope>
    <source>
        <strain evidence="2">R40</strain>
    </source>
</reference>
<dbReference type="Proteomes" id="UP000822688">
    <property type="component" value="Chromosome V"/>
</dbReference>
<dbReference type="AlphaFoldDB" id="A0A8T0HUD8"/>
<organism evidence="2 3">
    <name type="scientific">Ceratodon purpureus</name>
    <name type="common">Fire moss</name>
    <name type="synonym">Dicranum purpureum</name>
    <dbReference type="NCBI Taxonomy" id="3225"/>
    <lineage>
        <taxon>Eukaryota</taxon>
        <taxon>Viridiplantae</taxon>
        <taxon>Streptophyta</taxon>
        <taxon>Embryophyta</taxon>
        <taxon>Bryophyta</taxon>
        <taxon>Bryophytina</taxon>
        <taxon>Bryopsida</taxon>
        <taxon>Dicranidae</taxon>
        <taxon>Pseudoditrichales</taxon>
        <taxon>Ditrichaceae</taxon>
        <taxon>Ceratodon</taxon>
    </lineage>
</organism>
<name>A0A8T0HUD8_CERPU</name>
<feature type="compositionally biased region" description="Polar residues" evidence="1">
    <location>
        <begin position="20"/>
        <end position="36"/>
    </location>
</feature>
<protein>
    <submittedName>
        <fullName evidence="2">Uncharacterized protein</fullName>
    </submittedName>
</protein>
<comment type="caution">
    <text evidence="2">The sequence shown here is derived from an EMBL/GenBank/DDBJ whole genome shotgun (WGS) entry which is preliminary data.</text>
</comment>
<evidence type="ECO:0000313" key="2">
    <source>
        <dbReference type="EMBL" id="KAG0574584.1"/>
    </source>
</evidence>
<sequence>MREVSPRVVRVTMSSSVSPLANSLARQNNPSRTMGVSLSDDSDDTVLHVFHNFRDVGQNSGVQDMDEDDNQPSTEIAPNVATQATIGAATTNIMDCPITATTNQTHQGRAGAGYVITYVSVSPPPTRTAAVVELDVTTPRDMAIVSPPNNNNNGEDVMETHSTEHCSTEVQVGSDVDSIVAELRLGFRPPASEDDFCRCDDVNRESGGVTGVHGEGTSGI</sequence>
<gene>
    <name evidence="2" type="ORF">KC19_VG273900</name>
</gene>
<feature type="region of interest" description="Disordered" evidence="1">
    <location>
        <begin position="20"/>
        <end position="39"/>
    </location>
</feature>
<evidence type="ECO:0000313" key="3">
    <source>
        <dbReference type="Proteomes" id="UP000822688"/>
    </source>
</evidence>
<proteinExistence type="predicted"/>
<keyword evidence="3" id="KW-1185">Reference proteome</keyword>
<accession>A0A8T0HUD8</accession>